<dbReference type="InterPro" id="IPR000719">
    <property type="entry name" value="Prot_kinase_dom"/>
</dbReference>
<reference evidence="2" key="1">
    <citation type="submission" date="2021-01" db="EMBL/GenBank/DDBJ databases">
        <authorList>
            <consortium name="Genoscope - CEA"/>
            <person name="William W."/>
        </authorList>
    </citation>
    <scope>NUCLEOTIDE SEQUENCE</scope>
</reference>
<dbReference type="GO" id="GO:0005524">
    <property type="term" value="F:ATP binding"/>
    <property type="evidence" value="ECO:0007669"/>
    <property type="project" value="InterPro"/>
</dbReference>
<dbReference type="PANTHER" id="PTHR24347">
    <property type="entry name" value="SERINE/THREONINE-PROTEIN KINASE"/>
    <property type="match status" value="1"/>
</dbReference>
<accession>A0A8S1ULI4</accession>
<organism evidence="2 3">
    <name type="scientific">Paramecium octaurelia</name>
    <dbReference type="NCBI Taxonomy" id="43137"/>
    <lineage>
        <taxon>Eukaryota</taxon>
        <taxon>Sar</taxon>
        <taxon>Alveolata</taxon>
        <taxon>Ciliophora</taxon>
        <taxon>Intramacronucleata</taxon>
        <taxon>Oligohymenophorea</taxon>
        <taxon>Peniculida</taxon>
        <taxon>Parameciidae</taxon>
        <taxon>Paramecium</taxon>
    </lineage>
</organism>
<dbReference type="Proteomes" id="UP000683925">
    <property type="component" value="Unassembled WGS sequence"/>
</dbReference>
<sequence length="491" mass="57416">MLKTKNFLQIEKIDNIDWPIFKCSQQRNNAFWEKKIDQKLDANLIIIKDNLVRIGKNKSVPKKYTYLLLKSGTLMYQDSKIKGKIQLNLQIFIKKIELTNEEDHNQQKIIAIRIQKYQNCVLYIWNPENQACTINWYKKLAQFCVSQNFEGFYKILEPIDQGAFSSVFLVSQLIPEELRNKKFAAKIYSQSLQQKIPANQMRDFVTSECQILKMAKSDFIVELYEVIQLEDVVILILEYIQGGTLSNLIKQNEIHELMSSEICHQIILGLKEIHRDIKLDNILIAQFNPIQVKIIDFGFAEKINKNLLINKQGTPGYIAPELFDLAPYTENCEIFSLGILFYILLCGNFPFRSTNYEVLLERNKQCQIRLQLDEWKNISSSAQRMVQRMLEKDPIRRITFSELTILLELHISNLKSKGSHLRQNLNQSANSSNIRGITYEIIEKSPSKLAQAIKDNYDDDVGLDENSLNNQFIRNLQQSYKYYNNQKWISQ</sequence>
<dbReference type="EMBL" id="CAJJDP010000046">
    <property type="protein sequence ID" value="CAD8165315.1"/>
    <property type="molecule type" value="Genomic_DNA"/>
</dbReference>
<keyword evidence="3" id="KW-1185">Reference proteome</keyword>
<gene>
    <name evidence="2" type="ORF">POCTA_138.1.T0460224</name>
</gene>
<dbReference type="GO" id="GO:0004672">
    <property type="term" value="F:protein kinase activity"/>
    <property type="evidence" value="ECO:0007669"/>
    <property type="project" value="InterPro"/>
</dbReference>
<proteinExistence type="predicted"/>
<comment type="caution">
    <text evidence="2">The sequence shown here is derived from an EMBL/GenBank/DDBJ whole genome shotgun (WGS) entry which is preliminary data.</text>
</comment>
<dbReference type="OMA" id="MSSEICH"/>
<dbReference type="Pfam" id="PF00069">
    <property type="entry name" value="Pkinase"/>
    <property type="match status" value="1"/>
</dbReference>
<dbReference type="AlphaFoldDB" id="A0A8S1ULI4"/>
<dbReference type="SMART" id="SM00220">
    <property type="entry name" value="S_TKc"/>
    <property type="match status" value="1"/>
</dbReference>
<feature type="domain" description="Protein kinase" evidence="1">
    <location>
        <begin position="153"/>
        <end position="413"/>
    </location>
</feature>
<dbReference type="OrthoDB" id="354678at2759"/>
<evidence type="ECO:0000313" key="2">
    <source>
        <dbReference type="EMBL" id="CAD8165315.1"/>
    </source>
</evidence>
<name>A0A8S1ULI4_PAROT</name>
<evidence type="ECO:0000313" key="3">
    <source>
        <dbReference type="Proteomes" id="UP000683925"/>
    </source>
</evidence>
<dbReference type="PROSITE" id="PS50011">
    <property type="entry name" value="PROTEIN_KINASE_DOM"/>
    <property type="match status" value="1"/>
</dbReference>
<protein>
    <recommendedName>
        <fullName evidence="1">Protein kinase domain-containing protein</fullName>
    </recommendedName>
</protein>
<evidence type="ECO:0000259" key="1">
    <source>
        <dbReference type="PROSITE" id="PS50011"/>
    </source>
</evidence>